<accession>A0A0F9JFQ4</accession>
<dbReference type="EMBL" id="LAZR01010167">
    <property type="protein sequence ID" value="KKM68438.1"/>
    <property type="molecule type" value="Genomic_DNA"/>
</dbReference>
<comment type="caution">
    <text evidence="2">The sequence shown here is derived from an EMBL/GenBank/DDBJ whole genome shotgun (WGS) entry which is preliminary data.</text>
</comment>
<reference evidence="2" key="1">
    <citation type="journal article" date="2015" name="Nature">
        <title>Complex archaea that bridge the gap between prokaryotes and eukaryotes.</title>
        <authorList>
            <person name="Spang A."/>
            <person name="Saw J.H."/>
            <person name="Jorgensen S.L."/>
            <person name="Zaremba-Niedzwiedzka K."/>
            <person name="Martijn J."/>
            <person name="Lind A.E."/>
            <person name="van Eijk R."/>
            <person name="Schleper C."/>
            <person name="Guy L."/>
            <person name="Ettema T.J."/>
        </authorList>
    </citation>
    <scope>NUCLEOTIDE SEQUENCE</scope>
</reference>
<dbReference type="InterPro" id="IPR008258">
    <property type="entry name" value="Transglycosylase_SLT_dom_1"/>
</dbReference>
<sequence length="146" mass="16572">MLFLDPLVYAAIWVESVHNKVDFYLVAALIQQESSFRPHAIGDGGDSYGLMQLNVHGAGASSTPEELLDISHNIRYGVAYLALCLEAFPNTPHEGIAAYRQGIQGVKDNGWKVSEVYVNQIFQRAMRYRRVQVQRFPPEHRYAFEE</sequence>
<feature type="domain" description="Transglycosylase SLT" evidence="1">
    <location>
        <begin position="17"/>
        <end position="109"/>
    </location>
</feature>
<evidence type="ECO:0000259" key="1">
    <source>
        <dbReference type="Pfam" id="PF01464"/>
    </source>
</evidence>
<dbReference type="CDD" id="cd00254">
    <property type="entry name" value="LT-like"/>
    <property type="match status" value="1"/>
</dbReference>
<dbReference type="Gene3D" id="1.10.530.10">
    <property type="match status" value="1"/>
</dbReference>
<evidence type="ECO:0000313" key="2">
    <source>
        <dbReference type="EMBL" id="KKM68438.1"/>
    </source>
</evidence>
<proteinExistence type="predicted"/>
<dbReference type="AlphaFoldDB" id="A0A0F9JFQ4"/>
<organism evidence="2">
    <name type="scientific">marine sediment metagenome</name>
    <dbReference type="NCBI Taxonomy" id="412755"/>
    <lineage>
        <taxon>unclassified sequences</taxon>
        <taxon>metagenomes</taxon>
        <taxon>ecological metagenomes</taxon>
    </lineage>
</organism>
<dbReference type="Pfam" id="PF01464">
    <property type="entry name" value="SLT"/>
    <property type="match status" value="1"/>
</dbReference>
<dbReference type="SUPFAM" id="SSF53955">
    <property type="entry name" value="Lysozyme-like"/>
    <property type="match status" value="1"/>
</dbReference>
<protein>
    <recommendedName>
        <fullName evidence="1">Transglycosylase SLT domain-containing protein</fullName>
    </recommendedName>
</protein>
<name>A0A0F9JFQ4_9ZZZZ</name>
<dbReference type="InterPro" id="IPR023346">
    <property type="entry name" value="Lysozyme-like_dom_sf"/>
</dbReference>
<gene>
    <name evidence="2" type="ORF">LCGC14_1460920</name>
</gene>